<dbReference type="InterPro" id="IPR014174">
    <property type="entry name" value="CRISPR-assoc_prot_Cas6/Cmx6"/>
</dbReference>
<dbReference type="NCBIfam" id="TIGR02807">
    <property type="entry name" value="cas6_cmx6"/>
    <property type="match status" value="1"/>
</dbReference>
<name>A0ABV4XLL5_9CYAN</name>
<dbReference type="Pfam" id="PF09559">
    <property type="entry name" value="Cas6"/>
    <property type="match status" value="1"/>
</dbReference>
<dbReference type="RefSeq" id="WP_413261669.1">
    <property type="nucleotide sequence ID" value="NZ_JBHFNR010000019.1"/>
</dbReference>
<reference evidence="1 2" key="1">
    <citation type="submission" date="2024-09" db="EMBL/GenBank/DDBJ databases">
        <title>Floridaenema gen nov. (Aerosakkonemataceae, Aerosakkonematales ord. nov., Cyanobacteria) from benthic tropical and subtropical fresh waters, with the description of four new species.</title>
        <authorList>
            <person name="Moretto J.A."/>
            <person name="Berthold D.E."/>
            <person name="Lefler F.W."/>
            <person name="Huang I.-S."/>
            <person name="Laughinghouse H. IV."/>
        </authorList>
    </citation>
    <scope>NUCLEOTIDE SEQUENCE [LARGE SCALE GENOMIC DNA]</scope>
    <source>
        <strain evidence="1 2">BLCC-F50</strain>
    </source>
</reference>
<gene>
    <name evidence="1" type="primary">cas6</name>
    <name evidence="1" type="ORF">ACE1CI_03495</name>
</gene>
<dbReference type="EMBL" id="JBHFNR010000019">
    <property type="protein sequence ID" value="MFB2891992.1"/>
    <property type="molecule type" value="Genomic_DNA"/>
</dbReference>
<sequence>MSAFCKLAKLAELEELLAADPLVQVEFPLIVGDRLSSLHSYPLYSALKSLEPWLEECPTVLINSIAGVLLHNKQIETHCNSQLQLRVPISRASRLYALAGKRLSVGQGSIALQPPTIRPLISKKNLRSRFVTIKLRDYQGSNPPPDLFLAAANRQLQGMGVRGELSLILRRGEPKRQVIKIKGKFITGFAVEVKGLSEEDSLKLQQFGLGGRKTMGGGWFE</sequence>
<proteinExistence type="predicted"/>
<keyword evidence="2" id="KW-1185">Reference proteome</keyword>
<evidence type="ECO:0000313" key="1">
    <source>
        <dbReference type="EMBL" id="MFB2891992.1"/>
    </source>
</evidence>
<dbReference type="Proteomes" id="UP001576784">
    <property type="component" value="Unassembled WGS sequence"/>
</dbReference>
<accession>A0ABV4XLL5</accession>
<protein>
    <submittedName>
        <fullName evidence="1">Type I-MYXAN CRISPR-associated protein Cas6/Cmx6</fullName>
    </submittedName>
</protein>
<evidence type="ECO:0000313" key="2">
    <source>
        <dbReference type="Proteomes" id="UP001576784"/>
    </source>
</evidence>
<organism evidence="1 2">
    <name type="scientific">Floridaenema flaviceps BLCC-F50</name>
    <dbReference type="NCBI Taxonomy" id="3153642"/>
    <lineage>
        <taxon>Bacteria</taxon>
        <taxon>Bacillati</taxon>
        <taxon>Cyanobacteriota</taxon>
        <taxon>Cyanophyceae</taxon>
        <taxon>Oscillatoriophycideae</taxon>
        <taxon>Aerosakkonematales</taxon>
        <taxon>Aerosakkonemataceae</taxon>
        <taxon>Floridanema</taxon>
        <taxon>Floridanema flaviceps</taxon>
    </lineage>
</organism>
<comment type="caution">
    <text evidence="1">The sequence shown here is derived from an EMBL/GenBank/DDBJ whole genome shotgun (WGS) entry which is preliminary data.</text>
</comment>